<evidence type="ECO:0000313" key="2">
    <source>
        <dbReference type="Proteomes" id="UP000694846"/>
    </source>
</evidence>
<keyword evidence="1" id="KW-1133">Transmembrane helix</keyword>
<feature type="transmembrane region" description="Helical" evidence="1">
    <location>
        <begin position="190"/>
        <end position="209"/>
    </location>
</feature>
<accession>A0A8B8FH21</accession>
<protein>
    <submittedName>
        <fullName evidence="3">Uncharacterized protein LOC112683145 isoform X1</fullName>
    </submittedName>
</protein>
<name>A0A8B8FH21_9HEMI</name>
<proteinExistence type="predicted"/>
<dbReference type="Proteomes" id="UP000694846">
    <property type="component" value="Unplaced"/>
</dbReference>
<organism evidence="2 3">
    <name type="scientific">Sipha flava</name>
    <name type="common">yellow sugarcane aphid</name>
    <dbReference type="NCBI Taxonomy" id="143950"/>
    <lineage>
        <taxon>Eukaryota</taxon>
        <taxon>Metazoa</taxon>
        <taxon>Ecdysozoa</taxon>
        <taxon>Arthropoda</taxon>
        <taxon>Hexapoda</taxon>
        <taxon>Insecta</taxon>
        <taxon>Pterygota</taxon>
        <taxon>Neoptera</taxon>
        <taxon>Paraneoptera</taxon>
        <taxon>Hemiptera</taxon>
        <taxon>Sternorrhyncha</taxon>
        <taxon>Aphidomorpha</taxon>
        <taxon>Aphidoidea</taxon>
        <taxon>Aphididae</taxon>
        <taxon>Sipha</taxon>
    </lineage>
</organism>
<dbReference type="OrthoDB" id="9895378at2759"/>
<feature type="transmembrane region" description="Helical" evidence="1">
    <location>
        <begin position="106"/>
        <end position="126"/>
    </location>
</feature>
<dbReference type="RefSeq" id="XP_025409832.1">
    <property type="nucleotide sequence ID" value="XM_025554047.1"/>
</dbReference>
<reference evidence="3" key="1">
    <citation type="submission" date="2025-08" db="UniProtKB">
        <authorList>
            <consortium name="RefSeq"/>
        </authorList>
    </citation>
    <scope>IDENTIFICATION</scope>
    <source>
        <tissue evidence="3">Whole body</tissue>
    </source>
</reference>
<sequence>MIVKMNAEERREARRRRILQNSETRLKKITTLSTNENLLDGQSDFIKDEWENSTMNPVLSDWPVPKCNLDTGTSTTILEEKRVFNFEPNHLNTNLHSKNVTYKIKCSPITILHIILSQIVLVLFYYDLGFLFGNSVVVPFLLSIVPELYTSKEQHDSIHMVMLLMLGLSQNSAKWISRCIKLTSVVGKRFCIYIFCFVCSYAMLTLINFDIKHTSSIT</sequence>
<keyword evidence="2" id="KW-1185">Reference proteome</keyword>
<dbReference type="GeneID" id="112683145"/>
<evidence type="ECO:0000256" key="1">
    <source>
        <dbReference type="SAM" id="Phobius"/>
    </source>
</evidence>
<gene>
    <name evidence="3" type="primary">LOC112683145</name>
</gene>
<dbReference type="AlphaFoldDB" id="A0A8B8FH21"/>
<evidence type="ECO:0000313" key="3">
    <source>
        <dbReference type="RefSeq" id="XP_025409832.1"/>
    </source>
</evidence>
<keyword evidence="1" id="KW-0472">Membrane</keyword>
<keyword evidence="1" id="KW-0812">Transmembrane</keyword>